<organism evidence="1 2">
    <name type="scientific">Streptomyces pratisoli</name>
    <dbReference type="NCBI Taxonomy" id="3139917"/>
    <lineage>
        <taxon>Bacteria</taxon>
        <taxon>Bacillati</taxon>
        <taxon>Actinomycetota</taxon>
        <taxon>Actinomycetes</taxon>
        <taxon>Kitasatosporales</taxon>
        <taxon>Streptomycetaceae</taxon>
        <taxon>Streptomyces</taxon>
    </lineage>
</organism>
<dbReference type="EMBL" id="JBBKAI010000002">
    <property type="protein sequence ID" value="MEJ8661976.1"/>
    <property type="molecule type" value="Genomic_DNA"/>
</dbReference>
<evidence type="ECO:0000313" key="2">
    <source>
        <dbReference type="Proteomes" id="UP001375539"/>
    </source>
</evidence>
<name>A0ACC6QUB3_9ACTN</name>
<accession>A0ACC6QUB3</accession>
<comment type="caution">
    <text evidence="1">The sequence shown here is derived from an EMBL/GenBank/DDBJ whole genome shotgun (WGS) entry which is preliminary data.</text>
</comment>
<sequence length="287" mass="29830">MGNGAANPDGPVLAGVDKGDGQEYVVRCAAGQAALHGLPLHLLYVSEHPDRDAPGTDVVEPLERLVRTEFPGVTVTAEAVAGRPAAVLVERSAQAFWTVVGHRGSGGFPRLPLGSVSWQVATHAACPVIIVRPGDAPAAPEKRVVAGVDVTDASGVSARALDVAFAEAQLRGARLELVHGSFHLGETPTGPGMAAPDFEILDDAVHAALKEEADKRRDRFPDVTVELHAERLRAATLLAESSKGAVLLVVGSHGRSGLRRLLLGSVSSELLHTAACPVAIVHAPHPD</sequence>
<evidence type="ECO:0000313" key="1">
    <source>
        <dbReference type="EMBL" id="MEJ8661976.1"/>
    </source>
</evidence>
<dbReference type="Proteomes" id="UP001375539">
    <property type="component" value="Unassembled WGS sequence"/>
</dbReference>
<proteinExistence type="predicted"/>
<reference evidence="1" key="1">
    <citation type="submission" date="2024-03" db="EMBL/GenBank/DDBJ databases">
        <title>Novel Streptomyces species of biotechnological and ecological value are a feature of Machair soil.</title>
        <authorList>
            <person name="Prole J.R."/>
            <person name="Goodfellow M."/>
            <person name="Allenby N."/>
            <person name="Ward A.C."/>
        </authorList>
    </citation>
    <scope>NUCLEOTIDE SEQUENCE</scope>
    <source>
        <strain evidence="1">MS1.AVA.4</strain>
    </source>
</reference>
<gene>
    <name evidence="1" type="ORF">WKI58_36690</name>
</gene>
<keyword evidence="2" id="KW-1185">Reference proteome</keyword>
<protein>
    <submittedName>
        <fullName evidence="1">Universal stress protein</fullName>
    </submittedName>
</protein>